<comment type="function">
    <text evidence="8">Essential component of the signal peptidase complex (SPC) which catalyzes the cleavage of N-terminal signal sequences from nascent proteins as they are translocated into the lumen of the endoplasmic reticulum. Essential for the SPC catalytic activity, possibly by stabilizing and positioning the active center of the complex close to the lumenal surface. Essential for viability.</text>
</comment>
<dbReference type="PANTHER" id="PTHR12804">
    <property type="entry name" value="MICROSOMAL SIGNAL PEPTIDASE 23 KD SUBUNIT SPC22/23"/>
    <property type="match status" value="1"/>
</dbReference>
<evidence type="ECO:0000256" key="9">
    <source>
        <dbReference type="PIRNR" id="PIRNR016089"/>
    </source>
</evidence>
<keyword evidence="4 9" id="KW-0256">Endoplasmic reticulum</keyword>
<comment type="similarity">
    <text evidence="2 9">Belongs to the SPCS3 family.</text>
</comment>
<dbReference type="Proteomes" id="UP000886523">
    <property type="component" value="Unassembled WGS sequence"/>
</dbReference>
<dbReference type="GO" id="GO:0045047">
    <property type="term" value="P:protein targeting to ER"/>
    <property type="evidence" value="ECO:0007669"/>
    <property type="project" value="TreeGrafter"/>
</dbReference>
<protein>
    <recommendedName>
        <fullName evidence="9">Signal peptidase subunit 3</fullName>
    </recommendedName>
</protein>
<dbReference type="Pfam" id="PF04573">
    <property type="entry name" value="SPC22"/>
    <property type="match status" value="1"/>
</dbReference>
<sequence length="162" mass="18368">MHSLYQRANGLTGLLSSCLIGLLALVALTSFLFPAHPKGDVNIKTLKVRWGQIDRHPAQEWAFVQFDLQTDLESLFHWNTKQLFVYLVAEYTGSKGVANEVVLWDRIAKIKYVFRDFNKTFRNASAVELSVRYNVMPYVGVLTSGEVGRTSKERFPALQTQG</sequence>
<reference evidence="11" key="1">
    <citation type="journal article" date="2020" name="Nat. Commun.">
        <title>Large-scale genome sequencing of mycorrhizal fungi provides insights into the early evolution of symbiotic traits.</title>
        <authorList>
            <person name="Miyauchi S."/>
            <person name="Kiss E."/>
            <person name="Kuo A."/>
            <person name="Drula E."/>
            <person name="Kohler A."/>
            <person name="Sanchez-Garcia M."/>
            <person name="Morin E."/>
            <person name="Andreopoulos B."/>
            <person name="Barry K.W."/>
            <person name="Bonito G."/>
            <person name="Buee M."/>
            <person name="Carver A."/>
            <person name="Chen C."/>
            <person name="Cichocki N."/>
            <person name="Clum A."/>
            <person name="Culley D."/>
            <person name="Crous P.W."/>
            <person name="Fauchery L."/>
            <person name="Girlanda M."/>
            <person name="Hayes R.D."/>
            <person name="Keri Z."/>
            <person name="LaButti K."/>
            <person name="Lipzen A."/>
            <person name="Lombard V."/>
            <person name="Magnuson J."/>
            <person name="Maillard F."/>
            <person name="Murat C."/>
            <person name="Nolan M."/>
            <person name="Ohm R.A."/>
            <person name="Pangilinan J."/>
            <person name="Pereira M.F."/>
            <person name="Perotto S."/>
            <person name="Peter M."/>
            <person name="Pfister S."/>
            <person name="Riley R."/>
            <person name="Sitrit Y."/>
            <person name="Stielow J.B."/>
            <person name="Szollosi G."/>
            <person name="Zifcakova L."/>
            <person name="Stursova M."/>
            <person name="Spatafora J.W."/>
            <person name="Tedersoo L."/>
            <person name="Vaario L.M."/>
            <person name="Yamada A."/>
            <person name="Yan M."/>
            <person name="Wang P."/>
            <person name="Xu J."/>
            <person name="Bruns T."/>
            <person name="Baldrian P."/>
            <person name="Vilgalys R."/>
            <person name="Dunand C."/>
            <person name="Henrissat B."/>
            <person name="Grigoriev I.V."/>
            <person name="Hibbett D."/>
            <person name="Nagy L.G."/>
            <person name="Martin F.M."/>
        </authorList>
    </citation>
    <scope>NUCLEOTIDE SEQUENCE</scope>
    <source>
        <strain evidence="11">UP504</strain>
    </source>
</reference>
<evidence type="ECO:0000256" key="2">
    <source>
        <dbReference type="ARBA" id="ARBA00009289"/>
    </source>
</evidence>
<keyword evidence="3 10" id="KW-0812">Transmembrane</keyword>
<evidence type="ECO:0000256" key="6">
    <source>
        <dbReference type="ARBA" id="ARBA00022989"/>
    </source>
</evidence>
<evidence type="ECO:0000256" key="4">
    <source>
        <dbReference type="ARBA" id="ARBA00022824"/>
    </source>
</evidence>
<dbReference type="GO" id="GO:0006465">
    <property type="term" value="P:signal peptide processing"/>
    <property type="evidence" value="ECO:0007669"/>
    <property type="project" value="UniProtKB-UniRule"/>
</dbReference>
<dbReference type="PANTHER" id="PTHR12804:SF0">
    <property type="entry name" value="SIGNAL PEPTIDASE COMPLEX SUBUNIT 3"/>
    <property type="match status" value="1"/>
</dbReference>
<evidence type="ECO:0000256" key="3">
    <source>
        <dbReference type="ARBA" id="ARBA00022692"/>
    </source>
</evidence>
<evidence type="ECO:0000256" key="10">
    <source>
        <dbReference type="SAM" id="Phobius"/>
    </source>
</evidence>
<gene>
    <name evidence="11" type="ORF">BS47DRAFT_1374544</name>
</gene>
<comment type="subcellular location">
    <subcellularLocation>
        <location evidence="1">Endoplasmic reticulum membrane</location>
        <topology evidence="1">Single-pass type II membrane protein</topology>
    </subcellularLocation>
</comment>
<evidence type="ECO:0000256" key="8">
    <source>
        <dbReference type="ARBA" id="ARBA00045670"/>
    </source>
</evidence>
<name>A0A9P6E2G1_9AGAM</name>
<feature type="transmembrane region" description="Helical" evidence="10">
    <location>
        <begin position="12"/>
        <end position="33"/>
    </location>
</feature>
<comment type="caution">
    <text evidence="11">The sequence shown here is derived from an EMBL/GenBank/DDBJ whole genome shotgun (WGS) entry which is preliminary data.</text>
</comment>
<evidence type="ECO:0000256" key="7">
    <source>
        <dbReference type="ARBA" id="ARBA00023136"/>
    </source>
</evidence>
<evidence type="ECO:0000256" key="1">
    <source>
        <dbReference type="ARBA" id="ARBA00004648"/>
    </source>
</evidence>
<dbReference type="GO" id="GO:0005787">
    <property type="term" value="C:signal peptidase complex"/>
    <property type="evidence" value="ECO:0007669"/>
    <property type="project" value="UniProtKB-UniRule"/>
</dbReference>
<keyword evidence="7 9" id="KW-0472">Membrane</keyword>
<organism evidence="11 12">
    <name type="scientific">Hydnum rufescens UP504</name>
    <dbReference type="NCBI Taxonomy" id="1448309"/>
    <lineage>
        <taxon>Eukaryota</taxon>
        <taxon>Fungi</taxon>
        <taxon>Dikarya</taxon>
        <taxon>Basidiomycota</taxon>
        <taxon>Agaricomycotina</taxon>
        <taxon>Agaricomycetes</taxon>
        <taxon>Cantharellales</taxon>
        <taxon>Hydnaceae</taxon>
        <taxon>Hydnum</taxon>
    </lineage>
</organism>
<evidence type="ECO:0000313" key="12">
    <source>
        <dbReference type="Proteomes" id="UP000886523"/>
    </source>
</evidence>
<evidence type="ECO:0000256" key="5">
    <source>
        <dbReference type="ARBA" id="ARBA00022968"/>
    </source>
</evidence>
<keyword evidence="5" id="KW-0735">Signal-anchor</keyword>
<accession>A0A9P6E2G1</accession>
<dbReference type="OrthoDB" id="10261524at2759"/>
<evidence type="ECO:0000313" key="11">
    <source>
        <dbReference type="EMBL" id="KAF9520988.1"/>
    </source>
</evidence>
<keyword evidence="6 10" id="KW-1133">Transmembrane helix</keyword>
<dbReference type="PROSITE" id="PS51257">
    <property type="entry name" value="PROKAR_LIPOPROTEIN"/>
    <property type="match status" value="1"/>
</dbReference>
<keyword evidence="12" id="KW-1185">Reference proteome</keyword>
<dbReference type="EMBL" id="MU128909">
    <property type="protein sequence ID" value="KAF9520988.1"/>
    <property type="molecule type" value="Genomic_DNA"/>
</dbReference>
<dbReference type="InterPro" id="IPR007653">
    <property type="entry name" value="SPC3"/>
</dbReference>
<dbReference type="PIRSF" id="PIRSF016089">
    <property type="entry name" value="SPC22"/>
    <property type="match status" value="1"/>
</dbReference>
<proteinExistence type="inferred from homology"/>
<dbReference type="AlphaFoldDB" id="A0A9P6E2G1"/>